<protein>
    <submittedName>
        <fullName evidence="1">(northern house mosquito) hypothetical protein</fullName>
    </submittedName>
</protein>
<dbReference type="EMBL" id="HBUE01275914">
    <property type="protein sequence ID" value="CAG6566366.1"/>
    <property type="molecule type" value="Transcribed_RNA"/>
</dbReference>
<dbReference type="AlphaFoldDB" id="A0A8D8DM07"/>
<accession>A0A8D8DM07</accession>
<evidence type="ECO:0000313" key="1">
    <source>
        <dbReference type="EMBL" id="CAG6514877.1"/>
    </source>
</evidence>
<dbReference type="EMBL" id="HBUE01275915">
    <property type="protein sequence ID" value="CAG6566368.1"/>
    <property type="molecule type" value="Transcribed_RNA"/>
</dbReference>
<dbReference type="EMBL" id="HBUE01170512">
    <property type="protein sequence ID" value="CAG6514879.1"/>
    <property type="molecule type" value="Transcribed_RNA"/>
</dbReference>
<name>A0A8D8DM07_CULPI</name>
<proteinExistence type="predicted"/>
<organism evidence="1">
    <name type="scientific">Culex pipiens</name>
    <name type="common">House mosquito</name>
    <dbReference type="NCBI Taxonomy" id="7175"/>
    <lineage>
        <taxon>Eukaryota</taxon>
        <taxon>Metazoa</taxon>
        <taxon>Ecdysozoa</taxon>
        <taxon>Arthropoda</taxon>
        <taxon>Hexapoda</taxon>
        <taxon>Insecta</taxon>
        <taxon>Pterygota</taxon>
        <taxon>Neoptera</taxon>
        <taxon>Endopterygota</taxon>
        <taxon>Diptera</taxon>
        <taxon>Nematocera</taxon>
        <taxon>Culicoidea</taxon>
        <taxon>Culicidae</taxon>
        <taxon>Culicinae</taxon>
        <taxon>Culicini</taxon>
        <taxon>Culex</taxon>
        <taxon>Culex</taxon>
    </lineage>
</organism>
<dbReference type="EMBL" id="HBUE01130565">
    <property type="protein sequence ID" value="CAG6496254.1"/>
    <property type="molecule type" value="Transcribed_RNA"/>
</dbReference>
<dbReference type="EMBL" id="HBUE01170511">
    <property type="protein sequence ID" value="CAG6514877.1"/>
    <property type="molecule type" value="Transcribed_RNA"/>
</dbReference>
<dbReference type="EMBL" id="HBUE01130564">
    <property type="protein sequence ID" value="CAG6496251.1"/>
    <property type="molecule type" value="Transcribed_RNA"/>
</dbReference>
<sequence length="116" mass="12823">MCGSSGVLSQPNWGNVVTIDRARISFLSVSGYMEPSQRCKCSQQIRTSSLFSESVSLEPCLRYLRMSGPFLFSYRSVSSRMGSTLKMALYGLRYLSTSSGLPVLTPTIFPSGRSRM</sequence>
<reference evidence="1" key="1">
    <citation type="submission" date="2021-05" db="EMBL/GenBank/DDBJ databases">
        <authorList>
            <person name="Alioto T."/>
            <person name="Alioto T."/>
            <person name="Gomez Garrido J."/>
        </authorList>
    </citation>
    <scope>NUCLEOTIDE SEQUENCE</scope>
</reference>